<name>A0AAN7W8G1_9PEZI</name>
<evidence type="ECO:0000313" key="2">
    <source>
        <dbReference type="Proteomes" id="UP001310594"/>
    </source>
</evidence>
<sequence length="187" mass="20501">MPLQKIGLARMLAQDDELHLGIHADTMGVGKTQQPAALIVALIEALIETERFADIAHRGRSCPSPVVEKMSDDLRVGVKHPTPVTFDKLQTSWGPPRNFNDLPPAKQSIVFIDFYDLGRLHSKYKDPAAVWIPGRRSTASQQRRDDVDGPMLDCSPRTLTLAFSGSPLVSSLADLGGYLAFAPLRSQ</sequence>
<evidence type="ECO:0000313" key="1">
    <source>
        <dbReference type="EMBL" id="KAK5696431.1"/>
    </source>
</evidence>
<dbReference type="AlphaFoldDB" id="A0AAN7W8G1"/>
<reference evidence="1" key="1">
    <citation type="submission" date="2023-08" db="EMBL/GenBank/DDBJ databases">
        <title>Black Yeasts Isolated from many extreme environments.</title>
        <authorList>
            <person name="Coleine C."/>
            <person name="Stajich J.E."/>
            <person name="Selbmann L."/>
        </authorList>
    </citation>
    <scope>NUCLEOTIDE SEQUENCE</scope>
    <source>
        <strain evidence="1">CCFEE 5810</strain>
    </source>
</reference>
<organism evidence="1 2">
    <name type="scientific">Elasticomyces elasticus</name>
    <dbReference type="NCBI Taxonomy" id="574655"/>
    <lineage>
        <taxon>Eukaryota</taxon>
        <taxon>Fungi</taxon>
        <taxon>Dikarya</taxon>
        <taxon>Ascomycota</taxon>
        <taxon>Pezizomycotina</taxon>
        <taxon>Dothideomycetes</taxon>
        <taxon>Dothideomycetidae</taxon>
        <taxon>Mycosphaerellales</taxon>
        <taxon>Teratosphaeriaceae</taxon>
        <taxon>Elasticomyces</taxon>
    </lineage>
</organism>
<protein>
    <submittedName>
        <fullName evidence="1">Uncharacterized protein</fullName>
    </submittedName>
</protein>
<dbReference type="Proteomes" id="UP001310594">
    <property type="component" value="Unassembled WGS sequence"/>
</dbReference>
<accession>A0AAN7W8G1</accession>
<comment type="caution">
    <text evidence="1">The sequence shown here is derived from an EMBL/GenBank/DDBJ whole genome shotgun (WGS) entry which is preliminary data.</text>
</comment>
<gene>
    <name evidence="1" type="ORF">LTR97_007732</name>
</gene>
<proteinExistence type="predicted"/>
<dbReference type="EMBL" id="JAVRQU010000012">
    <property type="protein sequence ID" value="KAK5696431.1"/>
    <property type="molecule type" value="Genomic_DNA"/>
</dbReference>